<dbReference type="InterPro" id="IPR002893">
    <property type="entry name" value="Znf_MYND"/>
</dbReference>
<keyword evidence="1" id="KW-0479">Metal-binding</keyword>
<gene>
    <name evidence="6" type="ORF">GGX14DRAFT_564454</name>
</gene>
<dbReference type="EMBL" id="JARJCW010000023">
    <property type="protein sequence ID" value="KAJ7212707.1"/>
    <property type="molecule type" value="Genomic_DNA"/>
</dbReference>
<sequence length="265" mass="29767">MAARGKDSPIKSFLAEASKDDRIDGMGEKYHDRGVSRLCSNGDCNKYQKLKACSQCKLVSYCSVECQKQNWRKHKPVCNLNAKDYVLTNGEPHFRRHLRHWAERFAVSLAVACTNGLNLQLEWDRIGDRGLVLVLEPRAHRNIGSRWRICSGGIFDNADIYGMLDGIGQLTWFEEEILPMHLENRSELQASSAGEADFAAVFVLAKNVGPDVLEGEHALVFQFIPVNVYKKAAAVMGACNGDWFQDLKDRVLEDCPLRLATPRAL</sequence>
<evidence type="ECO:0000313" key="6">
    <source>
        <dbReference type="EMBL" id="KAJ7212707.1"/>
    </source>
</evidence>
<dbReference type="GO" id="GO:0008270">
    <property type="term" value="F:zinc ion binding"/>
    <property type="evidence" value="ECO:0007669"/>
    <property type="project" value="UniProtKB-KW"/>
</dbReference>
<accession>A0AAD6VL45</accession>
<evidence type="ECO:0000313" key="7">
    <source>
        <dbReference type="Proteomes" id="UP001219525"/>
    </source>
</evidence>
<keyword evidence="2 4" id="KW-0863">Zinc-finger</keyword>
<organism evidence="6 7">
    <name type="scientific">Mycena pura</name>
    <dbReference type="NCBI Taxonomy" id="153505"/>
    <lineage>
        <taxon>Eukaryota</taxon>
        <taxon>Fungi</taxon>
        <taxon>Dikarya</taxon>
        <taxon>Basidiomycota</taxon>
        <taxon>Agaricomycotina</taxon>
        <taxon>Agaricomycetes</taxon>
        <taxon>Agaricomycetidae</taxon>
        <taxon>Agaricales</taxon>
        <taxon>Marasmiineae</taxon>
        <taxon>Mycenaceae</taxon>
        <taxon>Mycena</taxon>
    </lineage>
</organism>
<dbReference type="PROSITE" id="PS50865">
    <property type="entry name" value="ZF_MYND_2"/>
    <property type="match status" value="1"/>
</dbReference>
<dbReference type="Gene3D" id="6.10.140.2220">
    <property type="match status" value="1"/>
</dbReference>
<evidence type="ECO:0000256" key="4">
    <source>
        <dbReference type="PROSITE-ProRule" id="PRU00134"/>
    </source>
</evidence>
<keyword evidence="3" id="KW-0862">Zinc</keyword>
<dbReference type="AlphaFoldDB" id="A0AAD6VL45"/>
<feature type="domain" description="MYND-type" evidence="5">
    <location>
        <begin position="41"/>
        <end position="78"/>
    </location>
</feature>
<keyword evidence="7" id="KW-1185">Reference proteome</keyword>
<evidence type="ECO:0000256" key="1">
    <source>
        <dbReference type="ARBA" id="ARBA00022723"/>
    </source>
</evidence>
<dbReference type="Pfam" id="PF01753">
    <property type="entry name" value="zf-MYND"/>
    <property type="match status" value="1"/>
</dbReference>
<evidence type="ECO:0000259" key="5">
    <source>
        <dbReference type="PROSITE" id="PS50865"/>
    </source>
</evidence>
<evidence type="ECO:0000256" key="2">
    <source>
        <dbReference type="ARBA" id="ARBA00022771"/>
    </source>
</evidence>
<evidence type="ECO:0000256" key="3">
    <source>
        <dbReference type="ARBA" id="ARBA00022833"/>
    </source>
</evidence>
<dbReference type="Proteomes" id="UP001219525">
    <property type="component" value="Unassembled WGS sequence"/>
</dbReference>
<reference evidence="6" key="1">
    <citation type="submission" date="2023-03" db="EMBL/GenBank/DDBJ databases">
        <title>Massive genome expansion in bonnet fungi (Mycena s.s.) driven by repeated elements and novel gene families across ecological guilds.</title>
        <authorList>
            <consortium name="Lawrence Berkeley National Laboratory"/>
            <person name="Harder C.B."/>
            <person name="Miyauchi S."/>
            <person name="Viragh M."/>
            <person name="Kuo A."/>
            <person name="Thoen E."/>
            <person name="Andreopoulos B."/>
            <person name="Lu D."/>
            <person name="Skrede I."/>
            <person name="Drula E."/>
            <person name="Henrissat B."/>
            <person name="Morin E."/>
            <person name="Kohler A."/>
            <person name="Barry K."/>
            <person name="LaButti K."/>
            <person name="Morin E."/>
            <person name="Salamov A."/>
            <person name="Lipzen A."/>
            <person name="Mereny Z."/>
            <person name="Hegedus B."/>
            <person name="Baldrian P."/>
            <person name="Stursova M."/>
            <person name="Weitz H."/>
            <person name="Taylor A."/>
            <person name="Grigoriev I.V."/>
            <person name="Nagy L.G."/>
            <person name="Martin F."/>
            <person name="Kauserud H."/>
        </authorList>
    </citation>
    <scope>NUCLEOTIDE SEQUENCE</scope>
    <source>
        <strain evidence="6">9144</strain>
    </source>
</reference>
<protein>
    <recommendedName>
        <fullName evidence="5">MYND-type domain-containing protein</fullName>
    </recommendedName>
</protein>
<name>A0AAD6VL45_9AGAR</name>
<dbReference type="SUPFAM" id="SSF144232">
    <property type="entry name" value="HIT/MYND zinc finger-like"/>
    <property type="match status" value="1"/>
</dbReference>
<proteinExistence type="predicted"/>
<comment type="caution">
    <text evidence="6">The sequence shown here is derived from an EMBL/GenBank/DDBJ whole genome shotgun (WGS) entry which is preliminary data.</text>
</comment>